<dbReference type="Proteomes" id="UP001365405">
    <property type="component" value="Unassembled WGS sequence"/>
</dbReference>
<evidence type="ECO:0000256" key="3">
    <source>
        <dbReference type="ARBA" id="ARBA00023239"/>
    </source>
</evidence>
<comment type="catalytic activity">
    <reaction evidence="4">
        <text>D-serine = pyruvate + NH4(+)</text>
        <dbReference type="Rhea" id="RHEA:13977"/>
        <dbReference type="ChEBI" id="CHEBI:15361"/>
        <dbReference type="ChEBI" id="CHEBI:28938"/>
        <dbReference type="ChEBI" id="CHEBI:35247"/>
        <dbReference type="EC" id="4.3.1.18"/>
    </reaction>
</comment>
<proteinExistence type="inferred from homology"/>
<dbReference type="EMBL" id="JBBUTH010000007">
    <property type="protein sequence ID" value="MEK8051378.1"/>
    <property type="molecule type" value="Genomic_DNA"/>
</dbReference>
<comment type="caution">
    <text evidence="6">The sequence shown here is derived from an EMBL/GenBank/DDBJ whole genome shotgun (WGS) entry which is preliminary data.</text>
</comment>
<dbReference type="InterPro" id="IPR011780">
    <property type="entry name" value="D_Ser_am_lyase"/>
</dbReference>
<sequence>MSLPVHAAVTPSTSPLPTWHSGIDWVALAGGRPVCWAQRAAPSGIDDAATTAGAASAPPAGGLPAAAQRLAWFAPLLAQLFPEALAAAGGLIESPLLPVPALQAALGLPADAGTLFVKADHALPVAGSVKARGGIHEVLEHAEALALRHGLLPADLLTSPQARAQVPSTVLAGPAARALFAAHQVAVGSTGNLGLAIGVMAAALGFEAVVHMSAEAKGWKKDRLRQRGVRVVEHAGDYAEAVAAGRAEAQAAGGRIHFVDDERSASLFLGYAVAAERLAAQLAAAGRVVDAEHPLIVYLPCGVGGAPGGIAWGLRQRFGAHVHCFFAEPVQSPCFLLGLLAAHPLARAQVPALAAQASRAAAEGEPPSVYDIGLSNRTEADGLAVPRASALALAWAGPGLAGGYTVTDDDLHRLLHQAALSEALRLEPSAAAGLAGPRLLLHSPAGRAWLDASGLRPQLARATHIAWTTGGQAVPDVEIAAFRHRGAQLAATPSDDPALAS</sequence>
<dbReference type="Gene3D" id="3.40.50.1100">
    <property type="match status" value="2"/>
</dbReference>
<accession>A0ABU9CI71</accession>
<name>A0ABU9CI71_9BURK</name>
<organism evidence="6 7">
    <name type="scientific">Pseudaquabacterium inlustre</name>
    <dbReference type="NCBI Taxonomy" id="2984192"/>
    <lineage>
        <taxon>Bacteria</taxon>
        <taxon>Pseudomonadati</taxon>
        <taxon>Pseudomonadota</taxon>
        <taxon>Betaproteobacteria</taxon>
        <taxon>Burkholderiales</taxon>
        <taxon>Sphaerotilaceae</taxon>
        <taxon>Pseudaquabacterium</taxon>
    </lineage>
</organism>
<dbReference type="RefSeq" id="WP_341411062.1">
    <property type="nucleotide sequence ID" value="NZ_JBBUTH010000007.1"/>
</dbReference>
<evidence type="ECO:0000313" key="7">
    <source>
        <dbReference type="Proteomes" id="UP001365405"/>
    </source>
</evidence>
<dbReference type="SUPFAM" id="SSF53686">
    <property type="entry name" value="Tryptophan synthase beta subunit-like PLP-dependent enzymes"/>
    <property type="match status" value="1"/>
</dbReference>
<dbReference type="NCBIfam" id="NF002823">
    <property type="entry name" value="PRK02991.1"/>
    <property type="match status" value="1"/>
</dbReference>
<dbReference type="Pfam" id="PF00291">
    <property type="entry name" value="PALP"/>
    <property type="match status" value="1"/>
</dbReference>
<feature type="modified residue" description="N6-(pyridoxal phosphate)lysine" evidence="4">
    <location>
        <position position="130"/>
    </location>
</feature>
<reference evidence="6 7" key="1">
    <citation type="submission" date="2024-04" db="EMBL/GenBank/DDBJ databases">
        <title>Novel species of the genus Ideonella isolated from streams.</title>
        <authorList>
            <person name="Lu H."/>
        </authorList>
    </citation>
    <scope>NUCLEOTIDE SEQUENCE [LARGE SCALE GENOMIC DNA]</scope>
    <source>
        <strain evidence="6 7">DXS22W</strain>
    </source>
</reference>
<dbReference type="HAMAP" id="MF_01030">
    <property type="entry name" value="D_Ser_dehydrat"/>
    <property type="match status" value="1"/>
</dbReference>
<evidence type="ECO:0000256" key="1">
    <source>
        <dbReference type="ARBA" id="ARBA00001933"/>
    </source>
</evidence>
<keyword evidence="7" id="KW-1185">Reference proteome</keyword>
<keyword evidence="2 4" id="KW-0663">Pyridoxal phosphate</keyword>
<dbReference type="PANTHER" id="PTHR48078">
    <property type="entry name" value="THREONINE DEHYDRATASE, MITOCHONDRIAL-RELATED"/>
    <property type="match status" value="1"/>
</dbReference>
<feature type="domain" description="Tryptophan synthase beta chain-like PALP" evidence="5">
    <location>
        <begin position="93"/>
        <end position="437"/>
    </location>
</feature>
<dbReference type="EC" id="4.3.1.18" evidence="4"/>
<evidence type="ECO:0000256" key="2">
    <source>
        <dbReference type="ARBA" id="ARBA00022898"/>
    </source>
</evidence>
<protein>
    <recommendedName>
        <fullName evidence="4">Probable D-serine dehydratase</fullName>
        <ecNumber evidence="4">4.3.1.18</ecNumber>
    </recommendedName>
    <alternativeName>
        <fullName evidence="4">D-serine deaminase</fullName>
        <shortName evidence="4">DSD</shortName>
    </alternativeName>
</protein>
<dbReference type="NCBIfam" id="TIGR02035">
    <property type="entry name" value="D_Ser_am_lyase"/>
    <property type="match status" value="1"/>
</dbReference>
<evidence type="ECO:0000256" key="4">
    <source>
        <dbReference type="HAMAP-Rule" id="MF_01030"/>
    </source>
</evidence>
<comment type="similarity">
    <text evidence="4">Belongs to the serine/threonine dehydratase family. DsdA subfamily.</text>
</comment>
<dbReference type="InterPro" id="IPR050147">
    <property type="entry name" value="Ser/Thr_Dehydratase"/>
</dbReference>
<dbReference type="InterPro" id="IPR001926">
    <property type="entry name" value="TrpB-like_PALP"/>
</dbReference>
<dbReference type="InterPro" id="IPR036052">
    <property type="entry name" value="TrpB-like_PALP_sf"/>
</dbReference>
<dbReference type="GO" id="GO:0008721">
    <property type="term" value="F:D-serine ammonia-lyase activity"/>
    <property type="evidence" value="ECO:0007669"/>
    <property type="project" value="UniProtKB-EC"/>
</dbReference>
<evidence type="ECO:0000313" key="6">
    <source>
        <dbReference type="EMBL" id="MEK8051378.1"/>
    </source>
</evidence>
<comment type="cofactor">
    <cofactor evidence="1 4">
        <name>pyridoxal 5'-phosphate</name>
        <dbReference type="ChEBI" id="CHEBI:597326"/>
    </cofactor>
</comment>
<gene>
    <name evidence="4" type="primary">dsdA</name>
    <name evidence="6" type="ORF">AACH10_14090</name>
</gene>
<dbReference type="PANTHER" id="PTHR48078:SF9">
    <property type="entry name" value="D-SERINE DEHYDRATASE"/>
    <property type="match status" value="1"/>
</dbReference>
<keyword evidence="3 4" id="KW-0456">Lyase</keyword>
<evidence type="ECO:0000259" key="5">
    <source>
        <dbReference type="Pfam" id="PF00291"/>
    </source>
</evidence>